<accession>A0A1V4H780</accession>
<dbReference type="InterPro" id="IPR006059">
    <property type="entry name" value="SBP"/>
</dbReference>
<dbReference type="PANTHER" id="PTHR43649:SF33">
    <property type="entry name" value="POLYGALACTURONAN_RHAMNOGALACTURONAN-BINDING PROTEIN YTCQ"/>
    <property type="match status" value="1"/>
</dbReference>
<keyword evidence="4" id="KW-0564">Palmitate</keyword>
<sequence>MGNKRKVSYAVVSIMLVVLLVLSGCSSDTKDVGKSANADKNSSKLKLTFGHFWVDDTASNKLFRQTLADFRKENPNIEVEEQAIPHDPYRVKMTTLGASGELPDLFVANGSMLIDYIPKGLVGTFNDNLEADSNWKNGFLPNSFDEFTEGSKIYGVPTAMFTVHLIYYNKDIFDKVGIKSFPKTWDEYLAAIETLKQNKYIPIAMGNKSNVPVGSTLFGTLADRITGTDWFKAQKEGKAKFTDPEFIQALTVLDDLNKKGAFNPDINSIDQDQAHTLYYNKQAAMIVDGAWAVGSLSEQAPEDVKKSTVLAVLPQIPGGKGSPNAVAGGSGWSFAYNAKLDGAKKEAAMKLIKKLSDESHGKQQVEINDQPAVKVSNYDKSKLSPLGQQYREFISDKTFTPIYDIQLAPALVEAIYKGIQDLLAGAVKPEVLAKKIQTVRDSMK</sequence>
<keyword evidence="1" id="KW-1003">Cell membrane</keyword>
<keyword evidence="3" id="KW-0472">Membrane</keyword>
<evidence type="ECO:0000256" key="5">
    <source>
        <dbReference type="ARBA" id="ARBA00023288"/>
    </source>
</evidence>
<dbReference type="OrthoDB" id="9798191at2"/>
<dbReference type="Proteomes" id="UP000190626">
    <property type="component" value="Unassembled WGS sequence"/>
</dbReference>
<dbReference type="Pfam" id="PF01547">
    <property type="entry name" value="SBP_bac_1"/>
    <property type="match status" value="1"/>
</dbReference>
<evidence type="ECO:0000256" key="1">
    <source>
        <dbReference type="ARBA" id="ARBA00022475"/>
    </source>
</evidence>
<dbReference type="PANTHER" id="PTHR43649">
    <property type="entry name" value="ARABINOSE-BINDING PROTEIN-RELATED"/>
    <property type="match status" value="1"/>
</dbReference>
<name>A0A1V4H780_9BACL</name>
<dbReference type="EMBL" id="MBTG01000073">
    <property type="protein sequence ID" value="OPH46728.1"/>
    <property type="molecule type" value="Genomic_DNA"/>
</dbReference>
<evidence type="ECO:0000313" key="7">
    <source>
        <dbReference type="Proteomes" id="UP000190626"/>
    </source>
</evidence>
<evidence type="ECO:0000313" key="6">
    <source>
        <dbReference type="EMBL" id="OPH46728.1"/>
    </source>
</evidence>
<keyword evidence="7" id="KW-1185">Reference proteome</keyword>
<dbReference type="PROSITE" id="PS51257">
    <property type="entry name" value="PROKAR_LIPOPROTEIN"/>
    <property type="match status" value="1"/>
</dbReference>
<evidence type="ECO:0000256" key="4">
    <source>
        <dbReference type="ARBA" id="ARBA00023139"/>
    </source>
</evidence>
<reference evidence="7" key="1">
    <citation type="submission" date="2016-07" db="EMBL/GenBank/DDBJ databases">
        <authorList>
            <person name="Florea S."/>
            <person name="Webb J.S."/>
            <person name="Jaromczyk J."/>
            <person name="Schardl C.L."/>
        </authorList>
    </citation>
    <scope>NUCLEOTIDE SEQUENCE [LARGE SCALE GENOMIC DNA]</scope>
    <source>
        <strain evidence="7">CY1</strain>
    </source>
</reference>
<dbReference type="AlphaFoldDB" id="A0A1V4H780"/>
<gene>
    <name evidence="6" type="ORF">BC351_14705</name>
</gene>
<dbReference type="RefSeq" id="WP_158082404.1">
    <property type="nucleotide sequence ID" value="NZ_MBTG01000073.1"/>
</dbReference>
<proteinExistence type="predicted"/>
<comment type="caution">
    <text evidence="6">The sequence shown here is derived from an EMBL/GenBank/DDBJ whole genome shotgun (WGS) entry which is preliminary data.</text>
</comment>
<protein>
    <recommendedName>
        <fullName evidence="8">ABC transporter substrate-binding protein</fullName>
    </recommendedName>
</protein>
<dbReference type="STRING" id="1469647.BC351_14705"/>
<evidence type="ECO:0008006" key="8">
    <source>
        <dbReference type="Google" id="ProtNLM"/>
    </source>
</evidence>
<dbReference type="InterPro" id="IPR050490">
    <property type="entry name" value="Bact_solute-bd_prot1"/>
</dbReference>
<evidence type="ECO:0000256" key="3">
    <source>
        <dbReference type="ARBA" id="ARBA00023136"/>
    </source>
</evidence>
<dbReference type="SUPFAM" id="SSF53850">
    <property type="entry name" value="Periplasmic binding protein-like II"/>
    <property type="match status" value="1"/>
</dbReference>
<organism evidence="6 7">
    <name type="scientific">Paenibacillus ferrarius</name>
    <dbReference type="NCBI Taxonomy" id="1469647"/>
    <lineage>
        <taxon>Bacteria</taxon>
        <taxon>Bacillati</taxon>
        <taxon>Bacillota</taxon>
        <taxon>Bacilli</taxon>
        <taxon>Bacillales</taxon>
        <taxon>Paenibacillaceae</taxon>
        <taxon>Paenibacillus</taxon>
    </lineage>
</organism>
<evidence type="ECO:0000256" key="2">
    <source>
        <dbReference type="ARBA" id="ARBA00022729"/>
    </source>
</evidence>
<keyword evidence="5" id="KW-0449">Lipoprotein</keyword>
<dbReference type="Gene3D" id="3.40.190.10">
    <property type="entry name" value="Periplasmic binding protein-like II"/>
    <property type="match status" value="2"/>
</dbReference>
<keyword evidence="2" id="KW-0732">Signal</keyword>